<dbReference type="Pfam" id="PF16220">
    <property type="entry name" value="DUF4880"/>
    <property type="match status" value="1"/>
</dbReference>
<accession>A0ABQ5TZ41</accession>
<dbReference type="InterPro" id="IPR012373">
    <property type="entry name" value="Ferrdict_sens_TM"/>
</dbReference>
<keyword evidence="5" id="KW-1185">Reference proteome</keyword>
<feature type="transmembrane region" description="Helical" evidence="1">
    <location>
        <begin position="92"/>
        <end position="111"/>
    </location>
</feature>
<feature type="domain" description="FecR protein" evidence="2">
    <location>
        <begin position="123"/>
        <end position="212"/>
    </location>
</feature>
<dbReference type="PANTHER" id="PTHR30273">
    <property type="entry name" value="PERIPLASMIC SIGNAL SENSOR AND SIGMA FACTOR ACTIVATOR FECR-RELATED"/>
    <property type="match status" value="1"/>
</dbReference>
<reference evidence="4" key="1">
    <citation type="journal article" date="2014" name="Int. J. Syst. Evol. Microbiol.">
        <title>Complete genome of a new Firmicutes species belonging to the dominant human colonic microbiota ('Ruminococcus bicirculans') reveals two chromosomes and a selective capacity to utilize plant glucans.</title>
        <authorList>
            <consortium name="NISC Comparative Sequencing Program"/>
            <person name="Wegmann U."/>
            <person name="Louis P."/>
            <person name="Goesmann A."/>
            <person name="Henrissat B."/>
            <person name="Duncan S.H."/>
            <person name="Flint H.J."/>
        </authorList>
    </citation>
    <scope>NUCLEOTIDE SEQUENCE</scope>
    <source>
        <strain evidence="4">NBRC 102424</strain>
    </source>
</reference>
<evidence type="ECO:0000313" key="4">
    <source>
        <dbReference type="EMBL" id="GLQ00702.1"/>
    </source>
</evidence>
<protein>
    <recommendedName>
        <fullName evidence="6">FecR family protein</fullName>
    </recommendedName>
</protein>
<dbReference type="EMBL" id="BSND01000013">
    <property type="protein sequence ID" value="GLQ00702.1"/>
    <property type="molecule type" value="Genomic_DNA"/>
</dbReference>
<keyword evidence="1" id="KW-0812">Transmembrane</keyword>
<feature type="domain" description="FecR N-terminal" evidence="3">
    <location>
        <begin position="18"/>
        <end position="61"/>
    </location>
</feature>
<keyword evidence="1" id="KW-0472">Membrane</keyword>
<organism evidence="4 5">
    <name type="scientific">Methylophaga thalassica</name>
    <dbReference type="NCBI Taxonomy" id="40223"/>
    <lineage>
        <taxon>Bacteria</taxon>
        <taxon>Pseudomonadati</taxon>
        <taxon>Pseudomonadota</taxon>
        <taxon>Gammaproteobacteria</taxon>
        <taxon>Thiotrichales</taxon>
        <taxon>Piscirickettsiaceae</taxon>
        <taxon>Methylophaga</taxon>
    </lineage>
</organism>
<evidence type="ECO:0008006" key="6">
    <source>
        <dbReference type="Google" id="ProtNLM"/>
    </source>
</evidence>
<sequence length="333" mass="37419">MVTSSSPEVTDSESIVTQAAEWVVLMSDEENPPSTAQKQAFLDWRNQDPQHDEAVDKLQTLLGDIQQFPRSASKAALSVSTSKAYHQHSWQTLAKTFVLLMVIFIPMFVWLPDKVTLMMADKQTSVGDWQSYTLADNSVIMLSSDSAINVDFNHSQRTIHLLKGEIRVKVSKNRQRPFVVKTEHGSLTALGTEFSVDKRSDYTLLKVIESTVAATCQRQGCDVKPLQPGQQIRVYAEHLGKVSDFSVADVSLMWNKHQLMVDGMPLNEVLTILNRFHKGYFYFDAQQLENYHVSAVLPLDNPQSALALLADSFPLKVTHISPWWTAITVVPKT</sequence>
<dbReference type="Pfam" id="PF04773">
    <property type="entry name" value="FecR"/>
    <property type="match status" value="1"/>
</dbReference>
<dbReference type="PIRSF" id="PIRSF018266">
    <property type="entry name" value="FecR"/>
    <property type="match status" value="1"/>
</dbReference>
<dbReference type="Proteomes" id="UP001161423">
    <property type="component" value="Unassembled WGS sequence"/>
</dbReference>
<dbReference type="PANTHER" id="PTHR30273:SF2">
    <property type="entry name" value="PROTEIN FECR"/>
    <property type="match status" value="1"/>
</dbReference>
<dbReference type="RefSeq" id="WP_284723574.1">
    <property type="nucleotide sequence ID" value="NZ_BSND01000013.1"/>
</dbReference>
<proteinExistence type="predicted"/>
<dbReference type="InterPro" id="IPR006860">
    <property type="entry name" value="FecR"/>
</dbReference>
<reference evidence="4" key="2">
    <citation type="submission" date="2023-01" db="EMBL/GenBank/DDBJ databases">
        <title>Draft genome sequence of Methylophaga thalassica strain NBRC 102424.</title>
        <authorList>
            <person name="Sun Q."/>
            <person name="Mori K."/>
        </authorList>
    </citation>
    <scope>NUCLEOTIDE SEQUENCE</scope>
    <source>
        <strain evidence="4">NBRC 102424</strain>
    </source>
</reference>
<dbReference type="InterPro" id="IPR032623">
    <property type="entry name" value="FecR_N"/>
</dbReference>
<evidence type="ECO:0000256" key="1">
    <source>
        <dbReference type="SAM" id="Phobius"/>
    </source>
</evidence>
<gene>
    <name evidence="4" type="ORF">GCM10007891_25550</name>
</gene>
<evidence type="ECO:0000313" key="5">
    <source>
        <dbReference type="Proteomes" id="UP001161423"/>
    </source>
</evidence>
<comment type="caution">
    <text evidence="4">The sequence shown here is derived from an EMBL/GenBank/DDBJ whole genome shotgun (WGS) entry which is preliminary data.</text>
</comment>
<name>A0ABQ5TZ41_9GAMM</name>
<keyword evidence="1" id="KW-1133">Transmembrane helix</keyword>
<evidence type="ECO:0000259" key="3">
    <source>
        <dbReference type="Pfam" id="PF16220"/>
    </source>
</evidence>
<dbReference type="Gene3D" id="2.60.120.1440">
    <property type="match status" value="1"/>
</dbReference>
<evidence type="ECO:0000259" key="2">
    <source>
        <dbReference type="Pfam" id="PF04773"/>
    </source>
</evidence>